<organism evidence="1 2">
    <name type="scientific">Kickxella alabastrina</name>
    <dbReference type="NCBI Taxonomy" id="61397"/>
    <lineage>
        <taxon>Eukaryota</taxon>
        <taxon>Fungi</taxon>
        <taxon>Fungi incertae sedis</taxon>
        <taxon>Zoopagomycota</taxon>
        <taxon>Kickxellomycotina</taxon>
        <taxon>Kickxellomycetes</taxon>
        <taxon>Kickxellales</taxon>
        <taxon>Kickxellaceae</taxon>
        <taxon>Kickxella</taxon>
    </lineage>
</organism>
<evidence type="ECO:0000313" key="1">
    <source>
        <dbReference type="EMBL" id="KAJ1896400.1"/>
    </source>
</evidence>
<dbReference type="EMBL" id="JANBPG010000451">
    <property type="protein sequence ID" value="KAJ1896400.1"/>
    <property type="molecule type" value="Genomic_DNA"/>
</dbReference>
<reference evidence="1" key="1">
    <citation type="submission" date="2022-07" db="EMBL/GenBank/DDBJ databases">
        <title>Phylogenomic reconstructions and comparative analyses of Kickxellomycotina fungi.</title>
        <authorList>
            <person name="Reynolds N.K."/>
            <person name="Stajich J.E."/>
            <person name="Barry K."/>
            <person name="Grigoriev I.V."/>
            <person name="Crous P."/>
            <person name="Smith M.E."/>
        </authorList>
    </citation>
    <scope>NUCLEOTIDE SEQUENCE</scope>
    <source>
        <strain evidence="1">Benny 63K</strain>
    </source>
</reference>
<name>A0ACC1IM89_9FUNG</name>
<comment type="caution">
    <text evidence="1">The sequence shown here is derived from an EMBL/GenBank/DDBJ whole genome shotgun (WGS) entry which is preliminary data.</text>
</comment>
<gene>
    <name evidence="1" type="primary">TIM54_2</name>
    <name evidence="1" type="ORF">LPJ66_004015</name>
</gene>
<protein>
    <submittedName>
        <fullName evidence="1">Mitochondrial import inner membrane translocase subunit tim54</fullName>
    </submittedName>
</protein>
<evidence type="ECO:0000313" key="2">
    <source>
        <dbReference type="Proteomes" id="UP001150581"/>
    </source>
</evidence>
<keyword evidence="2" id="KW-1185">Reference proteome</keyword>
<proteinExistence type="predicted"/>
<accession>A0ACC1IM89</accession>
<sequence length="409" mass="46031">MSAGILGTIKKKLPSRNTALFWGTVFGTIGFYQYNKRQSKKCLEYYCKRAEHVANQPVGSLDTMRKVHVYLTAPMGELGTRKARMHWEEYILPVFVAGALDYELTLVNETQTVDGLESVVRGGVHSLVAEEVKETRRKQLEQEEDNEELRLWREAIEERRKENELREYKNQLGREPGETVNVGLWKPEPYPGVMDIVVVGREAWVEAINGISEGATGSLNLAMPQLVKLDTEERENAPREITTETQAHGTDAEIEVTDTAGALDMTAPVATAPAEAEPAPHVINYDRFDHGGALPELPAVAYISLFNLTGWGSLPHKIWNFFHDQQNVELYSRQALQVVFESTKRPARDVQEIVDMGKAEEELPSWENEQSMEIVIDARVAEVLEIYDTQNDSAPFKEEGEKANKDASS</sequence>
<dbReference type="Proteomes" id="UP001150581">
    <property type="component" value="Unassembled WGS sequence"/>
</dbReference>